<dbReference type="Proteomes" id="UP000037178">
    <property type="component" value="Unassembled WGS sequence"/>
</dbReference>
<evidence type="ECO:0000256" key="1">
    <source>
        <dbReference type="SAM" id="Phobius"/>
    </source>
</evidence>
<dbReference type="EMBL" id="LFTY01000002">
    <property type="protein sequence ID" value="KMW58550.1"/>
    <property type="molecule type" value="Genomic_DNA"/>
</dbReference>
<feature type="transmembrane region" description="Helical" evidence="1">
    <location>
        <begin position="46"/>
        <end position="64"/>
    </location>
</feature>
<keyword evidence="3" id="KW-1185">Reference proteome</keyword>
<reference evidence="2 3" key="1">
    <citation type="submission" date="2015-06" db="EMBL/GenBank/DDBJ databases">
        <title>Draft genome sequence of an Alphaproteobacteria species associated to the Mediterranean sponge Oscarella lobularis.</title>
        <authorList>
            <person name="Jourda C."/>
            <person name="Santini S."/>
            <person name="Claverie J.-M."/>
        </authorList>
    </citation>
    <scope>NUCLEOTIDE SEQUENCE [LARGE SCALE GENOMIC DNA]</scope>
    <source>
        <strain evidence="2">IGS</strain>
    </source>
</reference>
<feature type="transmembrane region" description="Helical" evidence="1">
    <location>
        <begin position="145"/>
        <end position="163"/>
    </location>
</feature>
<evidence type="ECO:0000313" key="3">
    <source>
        <dbReference type="Proteomes" id="UP000037178"/>
    </source>
</evidence>
<feature type="transmembrane region" description="Helical" evidence="1">
    <location>
        <begin position="76"/>
        <end position="96"/>
    </location>
</feature>
<dbReference type="PATRIC" id="fig|1675527.3.peg.3688"/>
<gene>
    <name evidence="2" type="ORF">AIOL_003527</name>
</gene>
<feature type="transmembrane region" description="Helical" evidence="1">
    <location>
        <begin position="102"/>
        <end position="121"/>
    </location>
</feature>
<dbReference type="RefSeq" id="WP_049644144.1">
    <property type="nucleotide sequence ID" value="NZ_LFTY01000002.1"/>
</dbReference>
<sequence>MWFFRSFTYLHPPGSQWVTRILLFLALYLLFDGAQGRWLGIEVFGLKIAVFFHALLIVVHRLPVTLDRMRAAELPAVAPIAVAVAPVFLAILFAPSLWHLQVYHLFGLCFFAGFITILMFASDDEFLNGIPDVWAPNARLVRRSFWLRAIQSALLALIGSWVIASGSELDWVVFFLLAPTMLFYVRQWLMVLTVMTDPDGEP</sequence>
<comment type="caution">
    <text evidence="2">The sequence shown here is derived from an EMBL/GenBank/DDBJ whole genome shotgun (WGS) entry which is preliminary data.</text>
</comment>
<dbReference type="STRING" id="1675527.AIOL_003527"/>
<proteinExistence type="predicted"/>
<organism evidence="2 3">
    <name type="scientific">Candidatus Rhodobacter oscarellae</name>
    <dbReference type="NCBI Taxonomy" id="1675527"/>
    <lineage>
        <taxon>Bacteria</taxon>
        <taxon>Pseudomonadati</taxon>
        <taxon>Pseudomonadota</taxon>
        <taxon>Alphaproteobacteria</taxon>
        <taxon>Rhodobacterales</taxon>
        <taxon>Rhodobacter group</taxon>
        <taxon>Rhodobacter</taxon>
    </lineage>
</organism>
<keyword evidence="1" id="KW-1133">Transmembrane helix</keyword>
<protein>
    <submittedName>
        <fullName evidence="2">Uncharacterized protein</fullName>
    </submittedName>
</protein>
<accession>A0A0J9E705</accession>
<dbReference type="AlphaFoldDB" id="A0A0J9E705"/>
<name>A0A0J9E705_9RHOB</name>
<keyword evidence="1" id="KW-0472">Membrane</keyword>
<evidence type="ECO:0000313" key="2">
    <source>
        <dbReference type="EMBL" id="KMW58550.1"/>
    </source>
</evidence>
<feature type="transmembrane region" description="Helical" evidence="1">
    <location>
        <begin position="169"/>
        <end position="185"/>
    </location>
</feature>
<keyword evidence="1" id="KW-0812">Transmembrane</keyword>